<dbReference type="CDD" id="cd00782">
    <property type="entry name" value="MutL_Trans"/>
    <property type="match status" value="1"/>
</dbReference>
<dbReference type="OrthoDB" id="9763467at2"/>
<dbReference type="InterPro" id="IPR014762">
    <property type="entry name" value="DNA_mismatch_repair_CS"/>
</dbReference>
<dbReference type="InterPro" id="IPR042120">
    <property type="entry name" value="MutL_C_dimsub"/>
</dbReference>
<dbReference type="GO" id="GO:0030983">
    <property type="term" value="F:mismatched DNA binding"/>
    <property type="evidence" value="ECO:0007669"/>
    <property type="project" value="InterPro"/>
</dbReference>
<feature type="compositionally biased region" description="Basic and acidic residues" evidence="5">
    <location>
        <begin position="411"/>
        <end position="429"/>
    </location>
</feature>
<dbReference type="CDD" id="cd16926">
    <property type="entry name" value="HATPase_MutL-MLH-PMS-like"/>
    <property type="match status" value="1"/>
</dbReference>
<dbReference type="Pfam" id="PF01119">
    <property type="entry name" value="DNA_mis_repair"/>
    <property type="match status" value="1"/>
</dbReference>
<dbReference type="GO" id="GO:0004519">
    <property type="term" value="F:endonuclease activity"/>
    <property type="evidence" value="ECO:0007669"/>
    <property type="project" value="UniProtKB-KW"/>
</dbReference>
<keyword evidence="3 4" id="KW-0234">DNA repair</keyword>
<dbReference type="Pfam" id="PF13589">
    <property type="entry name" value="HATPase_c_3"/>
    <property type="match status" value="1"/>
</dbReference>
<evidence type="ECO:0000259" key="7">
    <source>
        <dbReference type="SMART" id="SM01340"/>
    </source>
</evidence>
<dbReference type="GO" id="GO:0140664">
    <property type="term" value="F:ATP-dependent DNA damage sensor activity"/>
    <property type="evidence" value="ECO:0007669"/>
    <property type="project" value="InterPro"/>
</dbReference>
<dbReference type="SUPFAM" id="SSF54211">
    <property type="entry name" value="Ribosomal protein S5 domain 2-like"/>
    <property type="match status" value="1"/>
</dbReference>
<evidence type="ECO:0000313" key="9">
    <source>
        <dbReference type="Proteomes" id="UP000530514"/>
    </source>
</evidence>
<proteinExistence type="inferred from homology"/>
<dbReference type="PANTHER" id="PTHR10073">
    <property type="entry name" value="DNA MISMATCH REPAIR PROTEIN MLH, PMS, MUTL"/>
    <property type="match status" value="1"/>
</dbReference>
<dbReference type="InterPro" id="IPR020568">
    <property type="entry name" value="Ribosomal_Su5_D2-typ_SF"/>
</dbReference>
<keyword evidence="8" id="KW-0540">Nuclease</keyword>
<keyword evidence="2 4" id="KW-0227">DNA damage</keyword>
<accession>A0A7W2AGH8</accession>
<evidence type="ECO:0000256" key="4">
    <source>
        <dbReference type="HAMAP-Rule" id="MF_00149"/>
    </source>
</evidence>
<dbReference type="GO" id="GO:0032300">
    <property type="term" value="C:mismatch repair complex"/>
    <property type="evidence" value="ECO:0007669"/>
    <property type="project" value="InterPro"/>
</dbReference>
<dbReference type="InterPro" id="IPR036890">
    <property type="entry name" value="HATPase_C_sf"/>
</dbReference>
<dbReference type="AlphaFoldDB" id="A0A7W2AGH8"/>
<dbReference type="GO" id="GO:0006298">
    <property type="term" value="P:mismatch repair"/>
    <property type="evidence" value="ECO:0007669"/>
    <property type="project" value="UniProtKB-UniRule"/>
</dbReference>
<feature type="compositionally biased region" description="Basic and acidic residues" evidence="5">
    <location>
        <begin position="387"/>
        <end position="398"/>
    </location>
</feature>
<comment type="function">
    <text evidence="4">This protein is involved in the repair of mismatches in DNA. It is required for dam-dependent methyl-directed DNA mismatch repair. May act as a 'molecular matchmaker', a protein that promotes the formation of a stable complex between two or more DNA-binding proteins in an ATP-dependent manner without itself being part of a final effector complex.</text>
</comment>
<feature type="domain" description="DNA mismatch repair protein S5" evidence="7">
    <location>
        <begin position="209"/>
        <end position="327"/>
    </location>
</feature>
<evidence type="ECO:0000259" key="6">
    <source>
        <dbReference type="SMART" id="SM00853"/>
    </source>
</evidence>
<dbReference type="RefSeq" id="WP_033099690.1">
    <property type="nucleotide sequence ID" value="NZ_JACEIP010000005.1"/>
</dbReference>
<dbReference type="Gene3D" id="3.30.565.10">
    <property type="entry name" value="Histidine kinase-like ATPase, C-terminal domain"/>
    <property type="match status" value="1"/>
</dbReference>
<dbReference type="GO" id="GO:0005524">
    <property type="term" value="F:ATP binding"/>
    <property type="evidence" value="ECO:0007669"/>
    <property type="project" value="InterPro"/>
</dbReference>
<dbReference type="SUPFAM" id="SSF55874">
    <property type="entry name" value="ATPase domain of HSP90 chaperone/DNA topoisomerase II/histidine kinase"/>
    <property type="match status" value="1"/>
</dbReference>
<dbReference type="InterPro" id="IPR037198">
    <property type="entry name" value="MutL_C_sf"/>
</dbReference>
<dbReference type="SMART" id="SM01340">
    <property type="entry name" value="DNA_mis_repair"/>
    <property type="match status" value="1"/>
</dbReference>
<name>A0A7W2AGH8_9BACL</name>
<protein>
    <recommendedName>
        <fullName evidence="4">DNA mismatch repair protein MutL</fullName>
    </recommendedName>
</protein>
<dbReference type="NCBIfam" id="TIGR00585">
    <property type="entry name" value="mutl"/>
    <property type="match status" value="1"/>
</dbReference>
<feature type="compositionally biased region" description="Basic and acidic residues" evidence="5">
    <location>
        <begin position="370"/>
        <end position="379"/>
    </location>
</feature>
<dbReference type="InterPro" id="IPR014790">
    <property type="entry name" value="MutL_C"/>
</dbReference>
<dbReference type="InterPro" id="IPR038973">
    <property type="entry name" value="MutL/Mlh/Pms-like"/>
</dbReference>
<dbReference type="PANTHER" id="PTHR10073:SF12">
    <property type="entry name" value="DNA MISMATCH REPAIR PROTEIN MLH1"/>
    <property type="match status" value="1"/>
</dbReference>
<evidence type="ECO:0000256" key="1">
    <source>
        <dbReference type="ARBA" id="ARBA00006082"/>
    </source>
</evidence>
<dbReference type="Pfam" id="PF08676">
    <property type="entry name" value="MutL_C"/>
    <property type="match status" value="1"/>
</dbReference>
<dbReference type="SUPFAM" id="SSF118116">
    <property type="entry name" value="DNA mismatch repair protein MutL"/>
    <property type="match status" value="1"/>
</dbReference>
<dbReference type="InterPro" id="IPR042121">
    <property type="entry name" value="MutL_C_regsub"/>
</dbReference>
<reference evidence="8 9" key="1">
    <citation type="submission" date="2020-07" db="EMBL/GenBank/DDBJ databases">
        <authorList>
            <person name="Feng H."/>
        </authorList>
    </citation>
    <scope>NUCLEOTIDE SEQUENCE [LARGE SCALE GENOMIC DNA]</scope>
    <source>
        <strain evidence="9">s-11</strain>
    </source>
</reference>
<dbReference type="InterPro" id="IPR020667">
    <property type="entry name" value="DNA_mismatch_repair_MutL"/>
</dbReference>
<dbReference type="EMBL" id="JACEIP010000005">
    <property type="protein sequence ID" value="MBA4542217.1"/>
    <property type="molecule type" value="Genomic_DNA"/>
</dbReference>
<organism evidence="8 9">
    <name type="scientific">Thermoactinomyces daqus</name>
    <dbReference type="NCBI Taxonomy" id="1329516"/>
    <lineage>
        <taxon>Bacteria</taxon>
        <taxon>Bacillati</taxon>
        <taxon>Bacillota</taxon>
        <taxon>Bacilli</taxon>
        <taxon>Bacillales</taxon>
        <taxon>Thermoactinomycetaceae</taxon>
        <taxon>Thermoactinomyces</taxon>
    </lineage>
</organism>
<dbReference type="InterPro" id="IPR002099">
    <property type="entry name" value="MutL/Mlh/PMS"/>
</dbReference>
<dbReference type="Proteomes" id="UP000530514">
    <property type="component" value="Unassembled WGS sequence"/>
</dbReference>
<dbReference type="Gene3D" id="3.30.1370.100">
    <property type="entry name" value="MutL, C-terminal domain, regulatory subdomain"/>
    <property type="match status" value="1"/>
</dbReference>
<feature type="region of interest" description="Disordered" evidence="5">
    <location>
        <begin position="363"/>
        <end position="449"/>
    </location>
</feature>
<evidence type="ECO:0000256" key="2">
    <source>
        <dbReference type="ARBA" id="ARBA00022763"/>
    </source>
</evidence>
<dbReference type="GO" id="GO:0016887">
    <property type="term" value="F:ATP hydrolysis activity"/>
    <property type="evidence" value="ECO:0007669"/>
    <property type="project" value="InterPro"/>
</dbReference>
<gene>
    <name evidence="4 8" type="primary">mutL</name>
    <name evidence="8" type="ORF">H1164_04790</name>
</gene>
<dbReference type="FunFam" id="3.30.565.10:FF:000003">
    <property type="entry name" value="DNA mismatch repair endonuclease MutL"/>
    <property type="match status" value="1"/>
</dbReference>
<dbReference type="InterPro" id="IPR013507">
    <property type="entry name" value="DNA_mismatch_S5_2-like"/>
</dbReference>
<feature type="domain" description="MutL C-terminal dimerisation" evidence="6">
    <location>
        <begin position="455"/>
        <end position="597"/>
    </location>
</feature>
<sequence>MGKIKVMDDHLANQIAAGEVVERPASVVKELVENAIDAEATKIAVQIEEGGISLIQVSDNGSGMDREDAVTAFSRHATSKIKRERDLFSIQTLGFRGEALPSIASVARVTLTTAHDPSELATRVTIAGGEVLDVEDTSRSRGTDVVVKDLFYNTPARLKYLKTVNTEVSHVADVVGRLAISHPSIAFSLTHNGRELFRTSGDGKLLHALYALYGKQVASRFVQVSGENLDFRLKGYMSKPEVTRSTRSYLSIILNGRFVRSIPITQAVLRAYGTLLPSGRYPIGALHIEMDPKLVDVNVHPSKLEVRLSKEKECCQLIEEAIRQAFGRERFVPQAEAPRSKEKKPIQESLRWDLAASEAKKAYPLPASRTEPDRVKETAPKQAGWEPEPKQTKDENSPRYRSALSSLTQAEETRKAEKQEPEPAPEEKGTGLPDNAAETEPGEQPAEPRLPHLLPLAQIHGTYIVAQAEDGFYLLDQHAAHERIYYEIYSKKLGEENHKQYPLLVPLTIECSPAEAEVLESRLDYLRRWGLEIEPFGGTTFVVRAYPTWFPSGQPVELVHEIIEWLKEHGEVNTAMLRDGAAKMMSCKAAIKANRHLRQDEMEELLRRLNDCENPFTCPHGRPILIHFSTYELEKMFKRVM</sequence>
<dbReference type="SMART" id="SM00853">
    <property type="entry name" value="MutL_C"/>
    <property type="match status" value="1"/>
</dbReference>
<evidence type="ECO:0000256" key="5">
    <source>
        <dbReference type="SAM" id="MobiDB-lite"/>
    </source>
</evidence>
<keyword evidence="9" id="KW-1185">Reference proteome</keyword>
<dbReference type="HAMAP" id="MF_00149">
    <property type="entry name" value="DNA_mis_repair"/>
    <property type="match status" value="1"/>
</dbReference>
<dbReference type="PROSITE" id="PS00058">
    <property type="entry name" value="DNA_MISMATCH_REPAIR_1"/>
    <property type="match status" value="1"/>
</dbReference>
<dbReference type="Gene3D" id="3.30.1540.20">
    <property type="entry name" value="MutL, C-terminal domain, dimerisation subdomain"/>
    <property type="match status" value="1"/>
</dbReference>
<keyword evidence="8" id="KW-0255">Endonuclease</keyword>
<evidence type="ECO:0000313" key="8">
    <source>
        <dbReference type="EMBL" id="MBA4542217.1"/>
    </source>
</evidence>
<comment type="similarity">
    <text evidence="1 4">Belongs to the DNA mismatch repair MutL/HexB family.</text>
</comment>
<dbReference type="InterPro" id="IPR014721">
    <property type="entry name" value="Ribsml_uS5_D2-typ_fold_subgr"/>
</dbReference>
<dbReference type="Gene3D" id="3.30.230.10">
    <property type="match status" value="1"/>
</dbReference>
<evidence type="ECO:0000256" key="3">
    <source>
        <dbReference type="ARBA" id="ARBA00023204"/>
    </source>
</evidence>
<keyword evidence="8" id="KW-0378">Hydrolase</keyword>
<comment type="caution">
    <text evidence="8">The sequence shown here is derived from an EMBL/GenBank/DDBJ whole genome shotgun (WGS) entry which is preliminary data.</text>
</comment>
<dbReference type="NCBIfam" id="NF000950">
    <property type="entry name" value="PRK00095.1-3"/>
    <property type="match status" value="1"/>
</dbReference>